<evidence type="ECO:0000259" key="5">
    <source>
        <dbReference type="Pfam" id="PF00496"/>
    </source>
</evidence>
<dbReference type="PANTHER" id="PTHR30290:SF10">
    <property type="entry name" value="PERIPLASMIC OLIGOPEPTIDE-BINDING PROTEIN-RELATED"/>
    <property type="match status" value="1"/>
</dbReference>
<dbReference type="Gene3D" id="3.10.105.10">
    <property type="entry name" value="Dipeptide-binding Protein, Domain 3"/>
    <property type="match status" value="1"/>
</dbReference>
<comment type="caution">
    <text evidence="6">The sequence shown here is derived from an EMBL/GenBank/DDBJ whole genome shotgun (WGS) entry which is preliminary data.</text>
</comment>
<dbReference type="GO" id="GO:0043190">
    <property type="term" value="C:ATP-binding cassette (ABC) transporter complex"/>
    <property type="evidence" value="ECO:0007669"/>
    <property type="project" value="InterPro"/>
</dbReference>
<evidence type="ECO:0000256" key="3">
    <source>
        <dbReference type="ARBA" id="ARBA00022448"/>
    </source>
</evidence>
<dbReference type="InterPro" id="IPR039424">
    <property type="entry name" value="SBP_5"/>
</dbReference>
<dbReference type="GO" id="GO:0030288">
    <property type="term" value="C:outer membrane-bounded periplasmic space"/>
    <property type="evidence" value="ECO:0007669"/>
    <property type="project" value="UniProtKB-ARBA"/>
</dbReference>
<reference evidence="7" key="1">
    <citation type="journal article" date="2020" name="MBio">
        <title>Horizontal gene transfer to a defensive symbiont with a reduced genome amongst a multipartite beetle microbiome.</title>
        <authorList>
            <person name="Waterworth S.C."/>
            <person name="Florez L.V."/>
            <person name="Rees E.R."/>
            <person name="Hertweck C."/>
            <person name="Kaltenpoth M."/>
            <person name="Kwan J.C."/>
        </authorList>
    </citation>
    <scope>NUCLEOTIDE SEQUENCE [LARGE SCALE GENOMIC DNA]</scope>
</reference>
<organism evidence="6 7">
    <name type="scientific">Paracidovorax wautersii</name>
    <dbReference type="NCBI Taxonomy" id="1177982"/>
    <lineage>
        <taxon>Bacteria</taxon>
        <taxon>Pseudomonadati</taxon>
        <taxon>Pseudomonadota</taxon>
        <taxon>Betaproteobacteria</taxon>
        <taxon>Burkholderiales</taxon>
        <taxon>Comamonadaceae</taxon>
        <taxon>Paracidovorax</taxon>
    </lineage>
</organism>
<evidence type="ECO:0000256" key="1">
    <source>
        <dbReference type="ARBA" id="ARBA00004196"/>
    </source>
</evidence>
<dbReference type="PANTHER" id="PTHR30290">
    <property type="entry name" value="PERIPLASMIC BINDING COMPONENT OF ABC TRANSPORTER"/>
    <property type="match status" value="1"/>
</dbReference>
<name>A0A7V8JQN6_9BURK</name>
<dbReference type="AlphaFoldDB" id="A0A7V8JQN6"/>
<comment type="similarity">
    <text evidence="2">Belongs to the bacterial solute-binding protein 5 family.</text>
</comment>
<keyword evidence="3" id="KW-0813">Transport</keyword>
<evidence type="ECO:0000256" key="4">
    <source>
        <dbReference type="ARBA" id="ARBA00022729"/>
    </source>
</evidence>
<comment type="subcellular location">
    <subcellularLocation>
        <location evidence="1">Cell envelope</location>
    </subcellularLocation>
</comment>
<dbReference type="CDD" id="cd08503">
    <property type="entry name" value="PBP2_NikA_DppA_OppA_like_17"/>
    <property type="match status" value="1"/>
</dbReference>
<gene>
    <name evidence="6" type="primary">hbpA_3</name>
    <name evidence="6" type="ORF">GAK30_01499</name>
</gene>
<feature type="domain" description="Solute-binding protein family 5" evidence="5">
    <location>
        <begin position="43"/>
        <end position="386"/>
    </location>
</feature>
<proteinExistence type="inferred from homology"/>
<dbReference type="Gene3D" id="3.90.76.10">
    <property type="entry name" value="Dipeptide-binding Protein, Domain 1"/>
    <property type="match status" value="1"/>
</dbReference>
<dbReference type="Gene3D" id="3.40.190.10">
    <property type="entry name" value="Periplasmic binding protein-like II"/>
    <property type="match status" value="1"/>
</dbReference>
<accession>A0A7V8JQN6</accession>
<dbReference type="SUPFAM" id="SSF53850">
    <property type="entry name" value="Periplasmic binding protein-like II"/>
    <property type="match status" value="1"/>
</dbReference>
<dbReference type="GO" id="GO:1904680">
    <property type="term" value="F:peptide transmembrane transporter activity"/>
    <property type="evidence" value="ECO:0007669"/>
    <property type="project" value="TreeGrafter"/>
</dbReference>
<evidence type="ECO:0000256" key="2">
    <source>
        <dbReference type="ARBA" id="ARBA00005695"/>
    </source>
</evidence>
<evidence type="ECO:0000313" key="7">
    <source>
        <dbReference type="Proteomes" id="UP000461670"/>
    </source>
</evidence>
<keyword evidence="4" id="KW-0732">Signal</keyword>
<dbReference type="GO" id="GO:0015833">
    <property type="term" value="P:peptide transport"/>
    <property type="evidence" value="ECO:0007669"/>
    <property type="project" value="TreeGrafter"/>
</dbReference>
<sequence length="471" mass="52438">MLGIDNASTSDRIDPAYYFEQYGYHIGRQLFNTLTELDDSGKLIGGLAESWTSGQQLREWRLRLRKGVVFHNGKALQAQDVVYSLNHHRQKDSPSAVRGYMQQVKDVRADGSDTVVITLNAPNADFPYLLGEVNFGITPDGEDFNKGIGTGPFVLESFQPGVRTVTRRNPNYWKSDRAFVDRVETVAYNDSAARVAALLSGAVHFANRIAPNVVQRLAASPAVQIHRNKGSFQVTFPGLADREPFNNLDVRLALKYAIDREQLLQSLVNGYGTIGNDTPLFPTSPYYASDLPVHRYDPDKARFHWKKSGQTNPIVLSAADGATFASAVSAAELYQAAATKAGIPFRVNRVPADGYWTEVWLKHPFCASGWSNRPTADAYLSMINLSNAPWNEAHWKNERIDQLIVAARAEADDARRRQIYHDLQVLYQAEGSTVVPLYLDSVSASRRNVRGYVDVPGEVASRAAERIWFDA</sequence>
<protein>
    <submittedName>
        <fullName evidence="6">Heme-binding protein A</fullName>
    </submittedName>
</protein>
<evidence type="ECO:0000313" key="6">
    <source>
        <dbReference type="EMBL" id="KAF1021996.1"/>
    </source>
</evidence>
<dbReference type="InterPro" id="IPR030678">
    <property type="entry name" value="Peptide/Ni-bd"/>
</dbReference>
<dbReference type="PIRSF" id="PIRSF002741">
    <property type="entry name" value="MppA"/>
    <property type="match status" value="1"/>
</dbReference>
<dbReference type="Pfam" id="PF00496">
    <property type="entry name" value="SBP_bac_5"/>
    <property type="match status" value="1"/>
</dbReference>
<dbReference type="EMBL" id="WNDQ01000016">
    <property type="protein sequence ID" value="KAF1021996.1"/>
    <property type="molecule type" value="Genomic_DNA"/>
</dbReference>
<dbReference type="Proteomes" id="UP000461670">
    <property type="component" value="Unassembled WGS sequence"/>
</dbReference>
<dbReference type="InterPro" id="IPR000914">
    <property type="entry name" value="SBP_5_dom"/>
</dbReference>